<keyword evidence="1" id="KW-0812">Transmembrane</keyword>
<accession>A0A523BDH8</accession>
<keyword evidence="1" id="KW-1133">Transmembrane helix</keyword>
<keyword evidence="1" id="KW-0472">Membrane</keyword>
<feature type="transmembrane region" description="Helical" evidence="1">
    <location>
        <begin position="662"/>
        <end position="680"/>
    </location>
</feature>
<dbReference type="Proteomes" id="UP000317265">
    <property type="component" value="Unassembled WGS sequence"/>
</dbReference>
<gene>
    <name evidence="3" type="ORF">DSO09_03460</name>
    <name evidence="2" type="ORF">EF809_06080</name>
</gene>
<reference evidence="3 5" key="1">
    <citation type="journal article" date="2019" name="Nat. Microbiol.">
        <title>Expanding anaerobic alkane metabolism in the domain of Archaea.</title>
        <authorList>
            <person name="Wang Y."/>
            <person name="Wegener G."/>
            <person name="Hou J."/>
            <person name="Wang F."/>
            <person name="Xiao X."/>
        </authorList>
    </citation>
    <scope>NUCLEOTIDE SEQUENCE [LARGE SCALE GENOMIC DNA]</scope>
    <source>
        <strain evidence="3">WYZ-LMO11</strain>
    </source>
</reference>
<proteinExistence type="predicted"/>
<evidence type="ECO:0000313" key="2">
    <source>
        <dbReference type="EMBL" id="RZN55288.1"/>
    </source>
</evidence>
<dbReference type="Proteomes" id="UP000316080">
    <property type="component" value="Unassembled WGS sequence"/>
</dbReference>
<organism evidence="3 5">
    <name type="scientific">Thermoproteota archaeon</name>
    <dbReference type="NCBI Taxonomy" id="2056631"/>
    <lineage>
        <taxon>Archaea</taxon>
        <taxon>Thermoproteota</taxon>
    </lineage>
</organism>
<name>A0A523BDH8_9CREN</name>
<reference evidence="2 4" key="2">
    <citation type="journal article" date="2019" name="Nat. Microbiol.">
        <title>Wide diversity of methane and short-chain alkane metabolisms in uncultured archaea.</title>
        <authorList>
            <person name="Borrel G."/>
            <person name="Adam P.S."/>
            <person name="McKay L.J."/>
            <person name="Chen L.X."/>
            <person name="Sierra-Garcia I.N."/>
            <person name="Sieber C.M."/>
            <person name="Letourneur Q."/>
            <person name="Ghozlane A."/>
            <person name="Andersen G.L."/>
            <person name="Li W.J."/>
            <person name="Hallam S.J."/>
            <person name="Muyzer G."/>
            <person name="de Oliveira V.M."/>
            <person name="Inskeep W.P."/>
            <person name="Banfield J.F."/>
            <person name="Gribaldo S."/>
        </authorList>
    </citation>
    <scope>NUCLEOTIDE SEQUENCE [LARGE SCALE GENOMIC DNA]</scope>
    <source>
        <strain evidence="2">Verst-YHS</strain>
    </source>
</reference>
<comment type="caution">
    <text evidence="3">The sequence shown here is derived from an EMBL/GenBank/DDBJ whole genome shotgun (WGS) entry which is preliminary data.</text>
</comment>
<sequence length="690" mass="77592">MANTKHGGNSTCKVSLLYIGNTSCQNIEAIIDVSEISENYTTISDKYDGTLEYNNTVYFSFEFDISSSCKKGWYNVPLKINYIKDGKYLQEEFNLILTINGRPDINVTTNSNKITRGYVNNIKFTIFNKGDGLARNIVVRIQTQDVYLTIINRNEYEKDFLEPKENWTISFDIFAQLNVRDGSGVTLNIAYEDQRNNQYTMTLSFGFKVEDIDRPRMELNVSELKIHPGIINNITLSISNIGNDAYNLTIKINPATNQLTLMGNNSFFISKLLRDEKIIIPLSLYLEPKTYGSLPLHIDMSYYDERNSQYQDSLNIGLMSEEEPRPIIKVSTESNELTPNSANKIVIILTNIGEKEAKHISTNLASQSPQIAIVVGDGWDYKEELKPNESWKIEKNVFIQPNVYGAIPLYLNINFEDDLNNKYSYTTTIGFELKGTSSISISNVIYIPSPVFPGDKVVKASCVIVNNGNYTAQDISITLGSIENIIKPSYIGSDRIKIPFLPVGGSINVYFLIDIDENAKPGYYEIPITITTRNENYSTTLPLSISEKAELSIEKIYFDREVFPGTRNAKLIIEINNLGNVTAKNVRISVISPYISGSTSSLLGDIPSGSKKVVMMEVDIDNKANPGEQKLDIEITWTQDERMLSKTIISSINISEKSISEIILPITIAIIILIIVTIIFRKKIISILKS</sequence>
<evidence type="ECO:0000313" key="3">
    <source>
        <dbReference type="EMBL" id="TDA38912.1"/>
    </source>
</evidence>
<protein>
    <recommendedName>
        <fullName evidence="6">CARDB domain-containing protein</fullName>
    </recommendedName>
</protein>
<dbReference type="EMBL" id="QNVI01000041">
    <property type="protein sequence ID" value="TDA38912.1"/>
    <property type="molecule type" value="Genomic_DNA"/>
</dbReference>
<evidence type="ECO:0000313" key="4">
    <source>
        <dbReference type="Proteomes" id="UP000316080"/>
    </source>
</evidence>
<dbReference type="EMBL" id="RXIH01000046">
    <property type="protein sequence ID" value="RZN55288.1"/>
    <property type="molecule type" value="Genomic_DNA"/>
</dbReference>
<dbReference type="PANTHER" id="PTHR35902">
    <property type="entry name" value="S-LAYER DOMAIN-LIKE PROTEIN-RELATED"/>
    <property type="match status" value="1"/>
</dbReference>
<dbReference type="PANTHER" id="PTHR35902:SF3">
    <property type="entry name" value="NPCBM-ASSOCIATED, NEW3 DOMAIN OF ALPHA-GALACTOSIDASE"/>
    <property type="match status" value="1"/>
</dbReference>
<dbReference type="AlphaFoldDB" id="A0A523BDH8"/>
<evidence type="ECO:0000313" key="5">
    <source>
        <dbReference type="Proteomes" id="UP000317265"/>
    </source>
</evidence>
<evidence type="ECO:0008006" key="6">
    <source>
        <dbReference type="Google" id="ProtNLM"/>
    </source>
</evidence>
<evidence type="ECO:0000256" key="1">
    <source>
        <dbReference type="SAM" id="Phobius"/>
    </source>
</evidence>